<gene>
    <name evidence="2" type="ORF">METZ01_LOCUS166186</name>
</gene>
<feature type="transmembrane region" description="Helical" evidence="1">
    <location>
        <begin position="215"/>
        <end position="236"/>
    </location>
</feature>
<proteinExistence type="predicted"/>
<reference evidence="2" key="1">
    <citation type="submission" date="2018-05" db="EMBL/GenBank/DDBJ databases">
        <authorList>
            <person name="Lanie J.A."/>
            <person name="Ng W.-L."/>
            <person name="Kazmierczak K.M."/>
            <person name="Andrzejewski T.M."/>
            <person name="Davidsen T.M."/>
            <person name="Wayne K.J."/>
            <person name="Tettelin H."/>
            <person name="Glass J.I."/>
            <person name="Rusch D."/>
            <person name="Podicherti R."/>
            <person name="Tsui H.-C.T."/>
            <person name="Winkler M.E."/>
        </authorList>
    </citation>
    <scope>NUCLEOTIDE SEQUENCE</scope>
</reference>
<keyword evidence="1" id="KW-0472">Membrane</keyword>
<organism evidence="2">
    <name type="scientific">marine metagenome</name>
    <dbReference type="NCBI Taxonomy" id="408172"/>
    <lineage>
        <taxon>unclassified sequences</taxon>
        <taxon>metagenomes</taxon>
        <taxon>ecological metagenomes</taxon>
    </lineage>
</organism>
<feature type="transmembrane region" description="Helical" evidence="1">
    <location>
        <begin position="7"/>
        <end position="27"/>
    </location>
</feature>
<dbReference type="AlphaFoldDB" id="A0A382BJ80"/>
<feature type="transmembrane region" description="Helical" evidence="1">
    <location>
        <begin position="337"/>
        <end position="357"/>
    </location>
</feature>
<dbReference type="PANTHER" id="PTHR37814:SF1">
    <property type="entry name" value="MEMBRANE PROTEIN"/>
    <property type="match status" value="1"/>
</dbReference>
<feature type="transmembrane region" description="Helical" evidence="1">
    <location>
        <begin position="39"/>
        <end position="63"/>
    </location>
</feature>
<feature type="transmembrane region" description="Helical" evidence="1">
    <location>
        <begin position="264"/>
        <end position="286"/>
    </location>
</feature>
<evidence type="ECO:0008006" key="3">
    <source>
        <dbReference type="Google" id="ProtNLM"/>
    </source>
</evidence>
<name>A0A382BJ80_9ZZZZ</name>
<feature type="transmembrane region" description="Helical" evidence="1">
    <location>
        <begin position="143"/>
        <end position="167"/>
    </location>
</feature>
<evidence type="ECO:0000256" key="1">
    <source>
        <dbReference type="SAM" id="Phobius"/>
    </source>
</evidence>
<feature type="transmembrane region" description="Helical" evidence="1">
    <location>
        <begin position="118"/>
        <end position="136"/>
    </location>
</feature>
<protein>
    <recommendedName>
        <fullName evidence="3">Membrane protein YkvI</fullName>
    </recommendedName>
</protein>
<dbReference type="EMBL" id="UINC01029868">
    <property type="protein sequence ID" value="SVB13332.1"/>
    <property type="molecule type" value="Genomic_DNA"/>
</dbReference>
<keyword evidence="1" id="KW-1133">Transmembrane helix</keyword>
<evidence type="ECO:0000313" key="2">
    <source>
        <dbReference type="EMBL" id="SVB13332.1"/>
    </source>
</evidence>
<feature type="transmembrane region" description="Helical" evidence="1">
    <location>
        <begin position="307"/>
        <end position="331"/>
    </location>
</feature>
<accession>A0A382BJ80</accession>
<feature type="transmembrane region" description="Helical" evidence="1">
    <location>
        <begin position="187"/>
        <end position="208"/>
    </location>
</feature>
<feature type="transmembrane region" description="Helical" evidence="1">
    <location>
        <begin position="84"/>
        <end position="106"/>
    </location>
</feature>
<keyword evidence="1" id="KW-0812">Transmembrane</keyword>
<dbReference type="InterPro" id="IPR038728">
    <property type="entry name" value="YkvI-like"/>
</dbReference>
<dbReference type="PANTHER" id="PTHR37814">
    <property type="entry name" value="CONSERVED MEMBRANE PROTEIN"/>
    <property type="match status" value="1"/>
</dbReference>
<sequence>MNRFVRIYLLPGAVLQSVVVAGGYGTGREVVEYFTNQGMYAGLMGLTVAAVSMAIIFCLCLEVSRVFQVYNYRSFFQVLLGKSWFLFEIVAGTMFMLVIAVIGSAAGEVMKNELGLHPMVGVVIMLTAVTLLIFYGRELITRILAYWSILLYAIFIVYIISVFSLLSGDISQGMAISEEKSGWLIKGLQYTFYNAPAIPVILYCAMAIETRRQAIIAGITGALITTIPGLMLHISFAANYPGILDEALPIYSIFTMLDIDVLKYAYLLMLFGTFIETGAGNLQGFMERLDSWRRDTNRTPLSRGAHAGITAGLMLIAGSLSHFGIVNLIAAGYGTLAWAYFVVFVVPLFTIGIYKLIKA</sequence>